<organism evidence="1 2">
    <name type="scientific">Nocardiopsis suaedae</name>
    <dbReference type="NCBI Taxonomy" id="3018444"/>
    <lineage>
        <taxon>Bacteria</taxon>
        <taxon>Bacillati</taxon>
        <taxon>Actinomycetota</taxon>
        <taxon>Actinomycetes</taxon>
        <taxon>Streptosporangiales</taxon>
        <taxon>Nocardiopsidaceae</taxon>
        <taxon>Nocardiopsis</taxon>
    </lineage>
</organism>
<dbReference type="EMBL" id="JAQFWP010000090">
    <property type="protein sequence ID" value="MDA2808541.1"/>
    <property type="molecule type" value="Genomic_DNA"/>
</dbReference>
<protein>
    <submittedName>
        <fullName evidence="1">Uncharacterized protein</fullName>
    </submittedName>
</protein>
<dbReference type="RefSeq" id="WP_270681132.1">
    <property type="nucleotide sequence ID" value="NZ_JAQFWP010000090.1"/>
</dbReference>
<accession>A0ABT4TV11</accession>
<name>A0ABT4TV11_9ACTN</name>
<reference evidence="1" key="1">
    <citation type="submission" date="2023-01" db="EMBL/GenBank/DDBJ databases">
        <title>Draft genome sequence of Nocardiopsis sp. LSu2-4 isolated from halophytes.</title>
        <authorList>
            <person name="Duangmal K."/>
            <person name="Chantavorakit T."/>
        </authorList>
    </citation>
    <scope>NUCLEOTIDE SEQUENCE</scope>
    <source>
        <strain evidence="1">LSu2-4</strain>
    </source>
</reference>
<dbReference type="Proteomes" id="UP001165685">
    <property type="component" value="Unassembled WGS sequence"/>
</dbReference>
<sequence length="161" mass="17934">MSQGEAYSLRGRGPEQVLADLEALSLRPDELLFVSTFARGRLTFGEPGERRLAWARVALAAIERFPFHSDPNRDGLQRATEKCHIHLTVSRMCPEDPEAALGLPVTIPGIALRELPDDLSEVERVCVRWRQDPRATVDAYGIEQVAVLRSYKNLLSAVLVS</sequence>
<proteinExistence type="predicted"/>
<evidence type="ECO:0000313" key="1">
    <source>
        <dbReference type="EMBL" id="MDA2808541.1"/>
    </source>
</evidence>
<keyword evidence="2" id="KW-1185">Reference proteome</keyword>
<comment type="caution">
    <text evidence="1">The sequence shown here is derived from an EMBL/GenBank/DDBJ whole genome shotgun (WGS) entry which is preliminary data.</text>
</comment>
<evidence type="ECO:0000313" key="2">
    <source>
        <dbReference type="Proteomes" id="UP001165685"/>
    </source>
</evidence>
<gene>
    <name evidence="1" type="ORF">O4U47_28795</name>
</gene>